<reference evidence="1 2" key="1">
    <citation type="submission" date="2023-07" db="EMBL/GenBank/DDBJ databases">
        <title>Comparative genomics of wheat-associated soil bacteria to identify genetic determinants of phenazine resistance.</title>
        <authorList>
            <person name="Mouncey N."/>
        </authorList>
    </citation>
    <scope>NUCLEOTIDE SEQUENCE [LARGE SCALE GENOMIC DNA]</scope>
    <source>
        <strain evidence="1 2">V2I4</strain>
    </source>
</reference>
<accession>A0ABU0T6T1</accession>
<dbReference type="EMBL" id="JAUSZI010000002">
    <property type="protein sequence ID" value="MDQ1031520.1"/>
    <property type="molecule type" value="Genomic_DNA"/>
</dbReference>
<comment type="caution">
    <text evidence="1">The sequence shown here is derived from an EMBL/GenBank/DDBJ whole genome shotgun (WGS) entry which is preliminary data.</text>
</comment>
<evidence type="ECO:0000313" key="1">
    <source>
        <dbReference type="EMBL" id="MDQ1031520.1"/>
    </source>
</evidence>
<proteinExistence type="predicted"/>
<name>A0ABU0T6T1_9ACTN</name>
<protein>
    <submittedName>
        <fullName evidence="1">Uncharacterized protein</fullName>
    </submittedName>
</protein>
<gene>
    <name evidence="1" type="ORF">QF035_009102</name>
</gene>
<keyword evidence="2" id="KW-1185">Reference proteome</keyword>
<organism evidence="1 2">
    <name type="scientific">Streptomyces umbrinus</name>
    <dbReference type="NCBI Taxonomy" id="67370"/>
    <lineage>
        <taxon>Bacteria</taxon>
        <taxon>Bacillati</taxon>
        <taxon>Actinomycetota</taxon>
        <taxon>Actinomycetes</taxon>
        <taxon>Kitasatosporales</taxon>
        <taxon>Streptomycetaceae</taxon>
        <taxon>Streptomyces</taxon>
        <taxon>Streptomyces phaeochromogenes group</taxon>
    </lineage>
</organism>
<dbReference type="RefSeq" id="WP_307527734.1">
    <property type="nucleotide sequence ID" value="NZ_JAUSZI010000002.1"/>
</dbReference>
<evidence type="ECO:0000313" key="2">
    <source>
        <dbReference type="Proteomes" id="UP001230328"/>
    </source>
</evidence>
<dbReference type="Proteomes" id="UP001230328">
    <property type="component" value="Unassembled WGS sequence"/>
</dbReference>
<sequence>MENGFERVPERPGEGPRQLGATALRLIGELFRHASGQPAQPDVGELAVLVVEGGVFFQGREEIDSTLALDLCKSSGYAIEADMSIVSTVR</sequence>